<dbReference type="InterPro" id="IPR000422">
    <property type="entry name" value="DHBP_synthase_RibB"/>
</dbReference>
<evidence type="ECO:0000313" key="7">
    <source>
        <dbReference type="Proteomes" id="UP000070612"/>
    </source>
</evidence>
<gene>
    <name evidence="6" type="ORF">AFM11_13505</name>
</gene>
<dbReference type="GO" id="GO:0005829">
    <property type="term" value="C:cytosol"/>
    <property type="evidence" value="ECO:0007669"/>
    <property type="project" value="TreeGrafter"/>
</dbReference>
<evidence type="ECO:0000256" key="4">
    <source>
        <dbReference type="ARBA" id="ARBA00022619"/>
    </source>
</evidence>
<dbReference type="AlphaFoldDB" id="A0A132PNG9"/>
<keyword evidence="4" id="KW-0686">Riboflavin biosynthesis</keyword>
<dbReference type="PANTHER" id="PTHR21327">
    <property type="entry name" value="GTP CYCLOHYDROLASE II-RELATED"/>
    <property type="match status" value="1"/>
</dbReference>
<evidence type="ECO:0000313" key="6">
    <source>
        <dbReference type="EMBL" id="KWX23889.1"/>
    </source>
</evidence>
<comment type="function">
    <text evidence="1">Catalyzes the conversion of D-ribulose 5-phosphate to formate and 3,4-dihydroxy-2-butanone 4-phosphate.</text>
</comment>
<dbReference type="PATRIC" id="fig|59750.3.peg.6796"/>
<keyword evidence="5" id="KW-0479">Metal-binding</keyword>
<accession>A0A132PNG9</accession>
<dbReference type="GO" id="GO:0008686">
    <property type="term" value="F:3,4-dihydroxy-2-butanone-4-phosphate synthase activity"/>
    <property type="evidence" value="ECO:0007669"/>
    <property type="project" value="UniProtKB-EC"/>
</dbReference>
<dbReference type="EMBL" id="LGTW01000007">
    <property type="protein sequence ID" value="KWX23889.1"/>
    <property type="molecule type" value="Genomic_DNA"/>
</dbReference>
<dbReference type="Pfam" id="PF00926">
    <property type="entry name" value="DHBP_synthase"/>
    <property type="match status" value="1"/>
</dbReference>
<dbReference type="GO" id="GO:0046872">
    <property type="term" value="F:metal ion binding"/>
    <property type="evidence" value="ECO:0007669"/>
    <property type="project" value="UniProtKB-KW"/>
</dbReference>
<dbReference type="InterPro" id="IPR017945">
    <property type="entry name" value="DHBP_synth_RibB-like_a/b_dom"/>
</dbReference>
<dbReference type="Gene3D" id="3.90.870.10">
    <property type="entry name" value="DHBP synthase"/>
    <property type="match status" value="1"/>
</dbReference>
<dbReference type="EC" id="4.1.99.12" evidence="3"/>
<protein>
    <recommendedName>
        <fullName evidence="3">3,4-dihydroxy-2-butanone-4-phosphate synthase</fullName>
        <ecNumber evidence="3">4.1.99.12</ecNumber>
    </recommendedName>
</protein>
<comment type="caution">
    <text evidence="6">The sequence shown here is derived from an EMBL/GenBank/DDBJ whole genome shotgun (WGS) entry which is preliminary data.</text>
</comment>
<evidence type="ECO:0000256" key="3">
    <source>
        <dbReference type="ARBA" id="ARBA00012153"/>
    </source>
</evidence>
<name>A0A132PNG9_9MYCO</name>
<evidence type="ECO:0000256" key="5">
    <source>
        <dbReference type="ARBA" id="ARBA00022723"/>
    </source>
</evidence>
<evidence type="ECO:0000256" key="1">
    <source>
        <dbReference type="ARBA" id="ARBA00002284"/>
    </source>
</evidence>
<keyword evidence="7" id="KW-1185">Reference proteome</keyword>
<dbReference type="SUPFAM" id="SSF55821">
    <property type="entry name" value="YrdC/RibB"/>
    <property type="match status" value="1"/>
</dbReference>
<dbReference type="GO" id="GO:0009231">
    <property type="term" value="P:riboflavin biosynthetic process"/>
    <property type="evidence" value="ECO:0007669"/>
    <property type="project" value="UniProtKB-UniPathway"/>
</dbReference>
<comment type="pathway">
    <text evidence="2">Cofactor biosynthesis; riboflavin biosynthesis; 2-hydroxy-3-oxobutyl phosphate from D-ribulose 5-phosphate: step 1/1.</text>
</comment>
<reference evidence="6 7" key="1">
    <citation type="submission" date="2015-07" db="EMBL/GenBank/DDBJ databases">
        <title>A draft genome sequence of Mycobacterium wolinskyi.</title>
        <authorList>
            <person name="de Man T.J."/>
            <person name="Perry K.A."/>
            <person name="Coulliette A.D."/>
            <person name="Jensen B."/>
            <person name="Toney N.C."/>
            <person name="Limbago B.M."/>
            <person name="Noble-Wang J."/>
        </authorList>
    </citation>
    <scope>NUCLEOTIDE SEQUENCE [LARGE SCALE GENOMIC DNA]</scope>
    <source>
        <strain evidence="6 7">CDC_01</strain>
    </source>
</reference>
<organism evidence="6 7">
    <name type="scientific">Mycolicibacterium wolinskyi</name>
    <dbReference type="NCBI Taxonomy" id="59750"/>
    <lineage>
        <taxon>Bacteria</taxon>
        <taxon>Bacillati</taxon>
        <taxon>Actinomycetota</taxon>
        <taxon>Actinomycetes</taxon>
        <taxon>Mycobacteriales</taxon>
        <taxon>Mycobacteriaceae</taxon>
        <taxon>Mycolicibacterium</taxon>
    </lineage>
</organism>
<dbReference type="PANTHER" id="PTHR21327:SF18">
    <property type="entry name" value="3,4-DIHYDROXY-2-BUTANONE 4-PHOSPHATE SYNTHASE"/>
    <property type="match status" value="1"/>
</dbReference>
<proteinExistence type="predicted"/>
<dbReference type="Proteomes" id="UP000070612">
    <property type="component" value="Unassembled WGS sequence"/>
</dbReference>
<dbReference type="UniPathway" id="UPA00275">
    <property type="reaction ID" value="UER00399"/>
</dbReference>
<sequence length="172" mass="18361">MDDTSAVLAFPAATATATRMHFAIRHSCGFIHAATPTSMLDRLRVPDQPILASHHSGNAFTAAVDAATGIGTGISAHDRARTVRVLADPHTAPDDLVRPGHVLPIRCADGGFSERRRVWELAGDLTARAGHPPVAVVCRLVRDDGEARTGADAVSWARAHELPLVDLRWSAR</sequence>
<evidence type="ECO:0000256" key="2">
    <source>
        <dbReference type="ARBA" id="ARBA00004904"/>
    </source>
</evidence>